<protein>
    <submittedName>
        <fullName evidence="2">GNAT superfamily N-acetyltransferase</fullName>
    </submittedName>
</protein>
<dbReference type="RefSeq" id="WP_310224150.1">
    <property type="nucleotide sequence ID" value="NZ_JAVDSB010000001.1"/>
</dbReference>
<evidence type="ECO:0000313" key="2">
    <source>
        <dbReference type="EMBL" id="MDR6549878.1"/>
    </source>
</evidence>
<gene>
    <name evidence="2" type="ORF">J2736_001061</name>
</gene>
<dbReference type="PROSITE" id="PS51186">
    <property type="entry name" value="GNAT"/>
    <property type="match status" value="1"/>
</dbReference>
<name>A0ABU1NQZ5_9BACL</name>
<dbReference type="SUPFAM" id="SSF55729">
    <property type="entry name" value="Acyl-CoA N-acyltransferases (Nat)"/>
    <property type="match status" value="1"/>
</dbReference>
<feature type="domain" description="N-acetyltransferase" evidence="1">
    <location>
        <begin position="4"/>
        <end position="150"/>
    </location>
</feature>
<dbReference type="InterPro" id="IPR016181">
    <property type="entry name" value="Acyl_CoA_acyltransferase"/>
</dbReference>
<comment type="caution">
    <text evidence="2">The sequence shown here is derived from an EMBL/GenBank/DDBJ whole genome shotgun (WGS) entry which is preliminary data.</text>
</comment>
<dbReference type="EMBL" id="JAVDSB010000001">
    <property type="protein sequence ID" value="MDR6549878.1"/>
    <property type="molecule type" value="Genomic_DNA"/>
</dbReference>
<evidence type="ECO:0000259" key="1">
    <source>
        <dbReference type="PROSITE" id="PS51186"/>
    </source>
</evidence>
<proteinExistence type="predicted"/>
<dbReference type="InterPro" id="IPR039143">
    <property type="entry name" value="GNPNAT1-like"/>
</dbReference>
<accession>A0ABU1NQZ5</accession>
<dbReference type="Proteomes" id="UP001267290">
    <property type="component" value="Unassembled WGS sequence"/>
</dbReference>
<keyword evidence="3" id="KW-1185">Reference proteome</keyword>
<dbReference type="Pfam" id="PF00583">
    <property type="entry name" value="Acetyltransf_1"/>
    <property type="match status" value="1"/>
</dbReference>
<sequence length="150" mass="17421">MGSVITRLIHKDELSELLTLYKHLHKQDPELVFDSKLETLWDEIMNDSYMKIIVVTRDDVIVSSVVLTIIKNLTRNARPYGLIENVVTHEHHRNKGFARMAMDKAIGIATEFNCYKVMLMTGSKREEVLRFYEKCGFSQGKKTGFIRELE</sequence>
<dbReference type="Gene3D" id="3.40.630.30">
    <property type="match status" value="1"/>
</dbReference>
<dbReference type="PANTHER" id="PTHR13355">
    <property type="entry name" value="GLUCOSAMINE 6-PHOSPHATE N-ACETYLTRANSFERASE"/>
    <property type="match status" value="1"/>
</dbReference>
<dbReference type="InterPro" id="IPR000182">
    <property type="entry name" value="GNAT_dom"/>
</dbReference>
<dbReference type="PANTHER" id="PTHR13355:SF11">
    <property type="entry name" value="GLUCOSAMINE 6-PHOSPHATE N-ACETYLTRANSFERASE"/>
    <property type="match status" value="1"/>
</dbReference>
<reference evidence="2 3" key="1">
    <citation type="submission" date="2023-07" db="EMBL/GenBank/DDBJ databases">
        <title>Sorghum-associated microbial communities from plants grown in Nebraska, USA.</title>
        <authorList>
            <person name="Schachtman D."/>
        </authorList>
    </citation>
    <scope>NUCLEOTIDE SEQUENCE [LARGE SCALE GENOMIC DNA]</scope>
    <source>
        <strain evidence="2 3">CC258</strain>
    </source>
</reference>
<organism evidence="2 3">
    <name type="scientific">Paenibacillus qinlingensis</name>
    <dbReference type="NCBI Taxonomy" id="1837343"/>
    <lineage>
        <taxon>Bacteria</taxon>
        <taxon>Bacillati</taxon>
        <taxon>Bacillota</taxon>
        <taxon>Bacilli</taxon>
        <taxon>Bacillales</taxon>
        <taxon>Paenibacillaceae</taxon>
        <taxon>Paenibacillus</taxon>
    </lineage>
</organism>
<evidence type="ECO:0000313" key="3">
    <source>
        <dbReference type="Proteomes" id="UP001267290"/>
    </source>
</evidence>